<dbReference type="AlphaFoldDB" id="A0A9P9IV16"/>
<dbReference type="PROSITE" id="PS51421">
    <property type="entry name" value="RAS"/>
    <property type="match status" value="1"/>
</dbReference>
<dbReference type="Gene3D" id="3.40.50.300">
    <property type="entry name" value="P-loop containing nucleotide triphosphate hydrolases"/>
    <property type="match status" value="1"/>
</dbReference>
<dbReference type="SUPFAM" id="SSF52540">
    <property type="entry name" value="P-loop containing nucleoside triphosphate hydrolases"/>
    <property type="match status" value="1"/>
</dbReference>
<organism evidence="1 2">
    <name type="scientific">Dactylonectria estremocensis</name>
    <dbReference type="NCBI Taxonomy" id="1079267"/>
    <lineage>
        <taxon>Eukaryota</taxon>
        <taxon>Fungi</taxon>
        <taxon>Dikarya</taxon>
        <taxon>Ascomycota</taxon>
        <taxon>Pezizomycotina</taxon>
        <taxon>Sordariomycetes</taxon>
        <taxon>Hypocreomycetidae</taxon>
        <taxon>Hypocreales</taxon>
        <taxon>Nectriaceae</taxon>
        <taxon>Dactylonectria</taxon>
    </lineage>
</organism>
<dbReference type="InterPro" id="IPR027417">
    <property type="entry name" value="P-loop_NTPase"/>
</dbReference>
<keyword evidence="2" id="KW-1185">Reference proteome</keyword>
<proteinExistence type="predicted"/>
<protein>
    <submittedName>
        <fullName evidence="1">Uncharacterized protein</fullName>
    </submittedName>
</protein>
<dbReference type="Proteomes" id="UP000717696">
    <property type="component" value="Unassembled WGS sequence"/>
</dbReference>
<accession>A0A9P9IV16</accession>
<dbReference type="GO" id="GO:0003924">
    <property type="term" value="F:GTPase activity"/>
    <property type="evidence" value="ECO:0007669"/>
    <property type="project" value="InterPro"/>
</dbReference>
<evidence type="ECO:0000313" key="1">
    <source>
        <dbReference type="EMBL" id="KAH7134582.1"/>
    </source>
</evidence>
<dbReference type="InterPro" id="IPR001806">
    <property type="entry name" value="Small_GTPase"/>
</dbReference>
<name>A0A9P9IV16_9HYPO</name>
<gene>
    <name evidence="1" type="ORF">B0J13DRAFT_560692</name>
</gene>
<dbReference type="EMBL" id="JAGMUU010000017">
    <property type="protein sequence ID" value="KAH7134582.1"/>
    <property type="molecule type" value="Genomic_DNA"/>
</dbReference>
<comment type="caution">
    <text evidence="1">The sequence shown here is derived from an EMBL/GenBank/DDBJ whole genome shotgun (WGS) entry which is preliminary data.</text>
</comment>
<sequence>MPLTQEQANFVDQYLELSDREILYPRPFATVLICATRDEKRGVGPVEVLKRLWSAQSHCEYDIFSLYGAPEERMITLNNKQMELGLDCHFLKNTDSPGNLMNHLSGAEALVLAYDDTNRESFEALSKFHETVNEFYKAWLGKKPAQSESHWHKLKRHLRRALKNGQQDAAASAGPEMDPGPIPKVVIGNRCTDRPCVVSREEGDALAKKLGAEFYMISTQKLNWGDCDVLELLAPRLVYRRACGIEKGQAMSGNFPERFE</sequence>
<evidence type="ECO:0000313" key="2">
    <source>
        <dbReference type="Proteomes" id="UP000717696"/>
    </source>
</evidence>
<reference evidence="1" key="1">
    <citation type="journal article" date="2021" name="Nat. Commun.">
        <title>Genetic determinants of endophytism in the Arabidopsis root mycobiome.</title>
        <authorList>
            <person name="Mesny F."/>
            <person name="Miyauchi S."/>
            <person name="Thiergart T."/>
            <person name="Pickel B."/>
            <person name="Atanasova L."/>
            <person name="Karlsson M."/>
            <person name="Huettel B."/>
            <person name="Barry K.W."/>
            <person name="Haridas S."/>
            <person name="Chen C."/>
            <person name="Bauer D."/>
            <person name="Andreopoulos W."/>
            <person name="Pangilinan J."/>
            <person name="LaButti K."/>
            <person name="Riley R."/>
            <person name="Lipzen A."/>
            <person name="Clum A."/>
            <person name="Drula E."/>
            <person name="Henrissat B."/>
            <person name="Kohler A."/>
            <person name="Grigoriev I.V."/>
            <person name="Martin F.M."/>
            <person name="Hacquard S."/>
        </authorList>
    </citation>
    <scope>NUCLEOTIDE SEQUENCE</scope>
    <source>
        <strain evidence="1">MPI-CAGE-AT-0021</strain>
    </source>
</reference>
<dbReference type="OrthoDB" id="5104847at2759"/>
<dbReference type="GO" id="GO:0005525">
    <property type="term" value="F:GTP binding"/>
    <property type="evidence" value="ECO:0007669"/>
    <property type="project" value="InterPro"/>
</dbReference>